<dbReference type="EMBL" id="JBHTGP010000025">
    <property type="protein sequence ID" value="MFD0690949.1"/>
    <property type="molecule type" value="Genomic_DNA"/>
</dbReference>
<sequence length="239" mass="25770">MTDDNAAAKQIGRAAKALEAYEQDAFPGEASLLQGDTLYAEALLTGLICDLEHYATTHGINFSETVRTGHSINLEEVADQAPYTVGAEVQLLRQPGYCGTIIGWGNTASGLEQTFLIEVPGIPYIFEEPTHHLASAPAFPVTSTTLGDLQHADQAEQAYADLAAQLPRATTAARPVIERDCQALITALSSWSGVPTPLLEAQHRSRFIRGSTRRPQSPARSPRKHEENEPSPEDPTQAA</sequence>
<reference evidence="3" key="1">
    <citation type="journal article" date="2019" name="Int. J. Syst. Evol. Microbiol.">
        <title>The Global Catalogue of Microorganisms (GCM) 10K type strain sequencing project: providing services to taxonomists for standard genome sequencing and annotation.</title>
        <authorList>
            <consortium name="The Broad Institute Genomics Platform"/>
            <consortium name="The Broad Institute Genome Sequencing Center for Infectious Disease"/>
            <person name="Wu L."/>
            <person name="Ma J."/>
        </authorList>
    </citation>
    <scope>NUCLEOTIDE SEQUENCE [LARGE SCALE GENOMIC DNA]</scope>
    <source>
        <strain evidence="3">JCM 9371</strain>
    </source>
</reference>
<proteinExistence type="predicted"/>
<dbReference type="RefSeq" id="WP_131758009.1">
    <property type="nucleotide sequence ID" value="NZ_CAACUY010000042.1"/>
</dbReference>
<comment type="caution">
    <text evidence="2">The sequence shown here is derived from an EMBL/GenBank/DDBJ whole genome shotgun (WGS) entry which is preliminary data.</text>
</comment>
<name>A0ABW2XZQ0_9ACTN</name>
<evidence type="ECO:0000313" key="2">
    <source>
        <dbReference type="EMBL" id="MFD0690949.1"/>
    </source>
</evidence>
<dbReference type="Proteomes" id="UP001597063">
    <property type="component" value="Unassembled WGS sequence"/>
</dbReference>
<organism evidence="2 3">
    <name type="scientific">Actinomadura fibrosa</name>
    <dbReference type="NCBI Taxonomy" id="111802"/>
    <lineage>
        <taxon>Bacteria</taxon>
        <taxon>Bacillati</taxon>
        <taxon>Actinomycetota</taxon>
        <taxon>Actinomycetes</taxon>
        <taxon>Streptosporangiales</taxon>
        <taxon>Thermomonosporaceae</taxon>
        <taxon>Actinomadura</taxon>
    </lineage>
</organism>
<feature type="region of interest" description="Disordered" evidence="1">
    <location>
        <begin position="203"/>
        <end position="239"/>
    </location>
</feature>
<evidence type="ECO:0000256" key="1">
    <source>
        <dbReference type="SAM" id="MobiDB-lite"/>
    </source>
</evidence>
<keyword evidence="3" id="KW-1185">Reference proteome</keyword>
<gene>
    <name evidence="2" type="ORF">ACFQZM_41110</name>
</gene>
<protein>
    <submittedName>
        <fullName evidence="2">Uncharacterized protein</fullName>
    </submittedName>
</protein>
<evidence type="ECO:0000313" key="3">
    <source>
        <dbReference type="Proteomes" id="UP001597063"/>
    </source>
</evidence>
<accession>A0ABW2XZQ0</accession>